<name>A0A420HTP0_9PEZI</name>
<feature type="domain" description="N-end rule aminoacyl transferase C-terminal" evidence="7">
    <location>
        <begin position="155"/>
        <end position="289"/>
    </location>
</feature>
<comment type="catalytic activity">
    <reaction evidence="5">
        <text>an N-terminal L-alpha-aminoacyl-[protein] + L-arginyl-tRNA(Arg) = an N-terminal L-arginyl-L-aminoacyl-[protein] + tRNA(Arg) + H(+)</text>
        <dbReference type="Rhea" id="RHEA:10208"/>
        <dbReference type="Rhea" id="RHEA-COMP:9658"/>
        <dbReference type="Rhea" id="RHEA-COMP:9673"/>
        <dbReference type="Rhea" id="RHEA-COMP:10636"/>
        <dbReference type="Rhea" id="RHEA-COMP:10638"/>
        <dbReference type="ChEBI" id="CHEBI:15378"/>
        <dbReference type="ChEBI" id="CHEBI:78442"/>
        <dbReference type="ChEBI" id="CHEBI:78513"/>
        <dbReference type="ChEBI" id="CHEBI:78597"/>
        <dbReference type="ChEBI" id="CHEBI:83562"/>
        <dbReference type="EC" id="2.3.2.8"/>
    </reaction>
</comment>
<dbReference type="EMBL" id="MCFK01004756">
    <property type="protein sequence ID" value="RKF60802.1"/>
    <property type="molecule type" value="Genomic_DNA"/>
</dbReference>
<comment type="function">
    <text evidence="5">Involved in the post-translational conjugation of arginine to the N-terminal aspartate or glutamate of a protein. This arginylation is required for degradation of the protein via the ubiquitin pathway.</text>
</comment>
<feature type="domain" description="N-end aminoacyl transferase N-terminal" evidence="6">
    <location>
        <begin position="13"/>
        <end position="83"/>
    </location>
</feature>
<organism evidence="8 9">
    <name type="scientific">Erysiphe neolycopersici</name>
    <dbReference type="NCBI Taxonomy" id="212602"/>
    <lineage>
        <taxon>Eukaryota</taxon>
        <taxon>Fungi</taxon>
        <taxon>Dikarya</taxon>
        <taxon>Ascomycota</taxon>
        <taxon>Pezizomycotina</taxon>
        <taxon>Leotiomycetes</taxon>
        <taxon>Erysiphales</taxon>
        <taxon>Erysiphaceae</taxon>
        <taxon>Erysiphe</taxon>
    </lineage>
</organism>
<dbReference type="InterPro" id="IPR017137">
    <property type="entry name" value="Arg-tRNA-P_Trfase_1_euk"/>
</dbReference>
<dbReference type="Pfam" id="PF04377">
    <property type="entry name" value="ATE_C"/>
    <property type="match status" value="1"/>
</dbReference>
<proteinExistence type="inferred from homology"/>
<dbReference type="OrthoDB" id="74183at2759"/>
<dbReference type="Pfam" id="PF04376">
    <property type="entry name" value="ATE_N"/>
    <property type="match status" value="1"/>
</dbReference>
<comment type="similarity">
    <text evidence="1 5">Belongs to the R-transferase family.</text>
</comment>
<dbReference type="GO" id="GO:0004057">
    <property type="term" value="F:arginyl-tRNA--protein transferase activity"/>
    <property type="evidence" value="ECO:0007669"/>
    <property type="project" value="UniProtKB-EC"/>
</dbReference>
<dbReference type="InterPro" id="IPR016181">
    <property type="entry name" value="Acyl_CoA_acyltransferase"/>
</dbReference>
<evidence type="ECO:0000256" key="4">
    <source>
        <dbReference type="ARBA" id="ARBA00023315"/>
    </source>
</evidence>
<keyword evidence="9" id="KW-1185">Reference proteome</keyword>
<evidence type="ECO:0000259" key="7">
    <source>
        <dbReference type="Pfam" id="PF04377"/>
    </source>
</evidence>
<dbReference type="PANTHER" id="PTHR21367">
    <property type="entry name" value="ARGININE-TRNA-PROTEIN TRANSFERASE 1"/>
    <property type="match status" value="1"/>
</dbReference>
<dbReference type="SUPFAM" id="SSF55729">
    <property type="entry name" value="Acyl-CoA N-acyltransferases (Nat)"/>
    <property type="match status" value="1"/>
</dbReference>
<reference evidence="8 9" key="1">
    <citation type="journal article" date="2018" name="BMC Genomics">
        <title>Comparative genome analyses reveal sequence features reflecting distinct modes of host-adaptation between dicot and monocot powdery mildew.</title>
        <authorList>
            <person name="Wu Y."/>
            <person name="Ma X."/>
            <person name="Pan Z."/>
            <person name="Kale S.D."/>
            <person name="Song Y."/>
            <person name="King H."/>
            <person name="Zhang Q."/>
            <person name="Presley C."/>
            <person name="Deng X."/>
            <person name="Wei C.I."/>
            <person name="Xiao S."/>
        </authorList>
    </citation>
    <scope>NUCLEOTIDE SEQUENCE [LARGE SCALE GENOMIC DNA]</scope>
    <source>
        <strain evidence="8">UMSG2</strain>
    </source>
</reference>
<dbReference type="InterPro" id="IPR007471">
    <property type="entry name" value="N-end_Aminoacyl_Trfase_N"/>
</dbReference>
<evidence type="ECO:0000256" key="5">
    <source>
        <dbReference type="PIRNR" id="PIRNR037207"/>
    </source>
</evidence>
<dbReference type="AlphaFoldDB" id="A0A420HTP0"/>
<dbReference type="EC" id="2.3.2.8" evidence="5"/>
<keyword evidence="2 5" id="KW-0808">Transferase</keyword>
<dbReference type="PANTHER" id="PTHR21367:SF1">
    <property type="entry name" value="ARGINYL-TRNA--PROTEIN TRANSFERASE 1"/>
    <property type="match status" value="1"/>
</dbReference>
<accession>A0A420HTP0</accession>
<protein>
    <recommendedName>
        <fullName evidence="5">Arginyl-tRNA--protein transferase 1</fullName>
        <shortName evidence="5">Arginyltransferase 1</shortName>
        <shortName evidence="5">R-transferase 1</shortName>
        <ecNumber evidence="5">2.3.2.8</ecNumber>
    </recommendedName>
    <alternativeName>
        <fullName evidence="5">Arginine-tRNA--protein transferase 1</fullName>
    </alternativeName>
</protein>
<evidence type="ECO:0000256" key="2">
    <source>
        <dbReference type="ARBA" id="ARBA00022679"/>
    </source>
</evidence>
<dbReference type="InterPro" id="IPR007472">
    <property type="entry name" value="N-end_Aminoacyl_Trfase_C"/>
</dbReference>
<dbReference type="Proteomes" id="UP000286134">
    <property type="component" value="Unassembled WGS sequence"/>
</dbReference>
<sequence length="425" mass="49407">MSILAPDQYSCGSCGYCGNRYGDYSYRADGIDLTGEFYQELLDRGWRRSGNLLYKPDQRASCCPPYTIRVDSLEYRPSKEQRQALNRFNKQIIGQKYLTAAARLYPRTREQAQKRKQEFDLVERIHECELSVQKAPLVHDQAFLVTLETNKFTEEKFHLFENYQRIVHKQKADLINRESFKQFLCTSPIRITHKNVNGTPQPIGSYHQCYWIDGNLVAIGVLDLLPHSVSGVYFMYHESVREFNFGKISAMREIALAKEKGYRWWYPGFYIHENIKMKYKRKFSPLQILSPETYQWCPLTKEILSQLNSSKYLSFTTEENCAQTTLPSPQNPQIKISTSQSPMVEDIYIPLYERDMPGTLNKDQLMTEIDLDSILVRIPDVIIQARKLLYWNETSLENYSSLKSIVAEIACALGPELCKNVVLDL</sequence>
<dbReference type="GO" id="GO:0005737">
    <property type="term" value="C:cytoplasm"/>
    <property type="evidence" value="ECO:0007669"/>
    <property type="project" value="TreeGrafter"/>
</dbReference>
<evidence type="ECO:0000256" key="1">
    <source>
        <dbReference type="ARBA" id="ARBA00009991"/>
    </source>
</evidence>
<evidence type="ECO:0000313" key="8">
    <source>
        <dbReference type="EMBL" id="RKF60802.1"/>
    </source>
</evidence>
<keyword evidence="4 5" id="KW-0012">Acyltransferase</keyword>
<dbReference type="PIRSF" id="PIRSF037207">
    <property type="entry name" value="ATE1_euk"/>
    <property type="match status" value="1"/>
</dbReference>
<dbReference type="InterPro" id="IPR030700">
    <property type="entry name" value="N-end_Aminoacyl_Trfase"/>
</dbReference>
<evidence type="ECO:0000313" key="9">
    <source>
        <dbReference type="Proteomes" id="UP000286134"/>
    </source>
</evidence>
<evidence type="ECO:0000259" key="6">
    <source>
        <dbReference type="Pfam" id="PF04376"/>
    </source>
</evidence>
<keyword evidence="3 5" id="KW-0833">Ubl conjugation pathway</keyword>
<gene>
    <name evidence="8" type="ORF">OnM2_047002</name>
</gene>
<comment type="caution">
    <text evidence="8">The sequence shown here is derived from an EMBL/GenBank/DDBJ whole genome shotgun (WGS) entry which is preliminary data.</text>
</comment>
<evidence type="ECO:0000256" key="3">
    <source>
        <dbReference type="ARBA" id="ARBA00022786"/>
    </source>
</evidence>
<dbReference type="STRING" id="212602.A0A420HTP0"/>